<sequence>MIHRLRNIFTIPKCVKALQTFKLEKIRNTQYKECSSGHQAWLDFPRSNILVNGKHIDFSNKIEQYLKQHHIKNINNINFREALHKILDTVTLEQSGLKIKPTLKDEIITIAHQACLHGSLYTSVLADMVNDIQNIPSNRHSNLFAVLNNFQTNITILSEDTIDVVYTEDAHIKNTEQEQNLYDGIKARLSFKVSTYVSGIAVYRNPCVSLTLPQTLQRELVRPLPMITSNLWSRIKHCVRKIKDGVLIAGRHAVTLHHIQSTIENTSTIFTNQRGMVCNTVMTFQRLRIMEQETEVNEPQHTPKPHQVLPRSTTYLSEVTGFSAEGQGEGRST</sequence>
<accession>A0AAE6UI91</accession>
<protein>
    <submittedName>
        <fullName evidence="1">Uncharacterized protein</fullName>
    </submittedName>
</protein>
<reference evidence="1 2" key="1">
    <citation type="submission" date="2018-10" db="EMBL/GenBank/DDBJ databases">
        <title>Propagation and draft genome sequences of three atypical Erhlichia ruminantium isolates.</title>
        <authorList>
            <person name="Liebenberg J."/>
            <person name="Steyn H."/>
            <person name="Josemans A."/>
            <person name="Zweygarth E."/>
        </authorList>
    </citation>
    <scope>NUCLEOTIDE SEQUENCE [LARGE SCALE GENOMIC DNA]</scope>
    <source>
        <strain evidence="1 2">Omatjenne</strain>
    </source>
</reference>
<evidence type="ECO:0000313" key="1">
    <source>
        <dbReference type="EMBL" id="QGR03239.1"/>
    </source>
</evidence>
<proteinExistence type="predicted"/>
<dbReference type="RefSeq" id="WP_158406409.1">
    <property type="nucleotide sequence ID" value="NZ_CP033455.1"/>
</dbReference>
<dbReference type="EMBL" id="CP033455">
    <property type="protein sequence ID" value="QGR03239.1"/>
    <property type="molecule type" value="Genomic_DNA"/>
</dbReference>
<keyword evidence="2" id="KW-1185">Reference proteome</keyword>
<evidence type="ECO:0000313" key="2">
    <source>
        <dbReference type="Proteomes" id="UP000422822"/>
    </source>
</evidence>
<dbReference type="AlphaFoldDB" id="A0AAE6UI91"/>
<dbReference type="Proteomes" id="UP000422822">
    <property type="component" value="Chromosome"/>
</dbReference>
<gene>
    <name evidence="1" type="ORF">EDL80_01315</name>
</gene>
<name>A0AAE6UI91_EHRRU</name>
<organism evidence="1 2">
    <name type="scientific">Ehrlichia ruminantium</name>
    <name type="common">heartwater rickettsia</name>
    <name type="synonym">Cowdria ruminantium</name>
    <dbReference type="NCBI Taxonomy" id="779"/>
    <lineage>
        <taxon>Bacteria</taxon>
        <taxon>Pseudomonadati</taxon>
        <taxon>Pseudomonadota</taxon>
        <taxon>Alphaproteobacteria</taxon>
        <taxon>Rickettsiales</taxon>
        <taxon>Anaplasmataceae</taxon>
        <taxon>Ehrlichia</taxon>
    </lineage>
</organism>